<accession>A0A8K0E7W7</accession>
<evidence type="ECO:0000313" key="3">
    <source>
        <dbReference type="Proteomes" id="UP000796880"/>
    </source>
</evidence>
<reference evidence="2" key="1">
    <citation type="submission" date="2020-03" db="EMBL/GenBank/DDBJ databases">
        <title>A high-quality chromosome-level genome assembly of a woody plant with both climbing and erect habits, Rhamnella rubrinervis.</title>
        <authorList>
            <person name="Lu Z."/>
            <person name="Yang Y."/>
            <person name="Zhu X."/>
            <person name="Sun Y."/>
        </authorList>
    </citation>
    <scope>NUCLEOTIDE SEQUENCE</scope>
    <source>
        <strain evidence="2">BYM</strain>
        <tissue evidence="2">Leaf</tissue>
    </source>
</reference>
<gene>
    <name evidence="2" type="ORF">FNV43_RR16124</name>
</gene>
<keyword evidence="3" id="KW-1185">Reference proteome</keyword>
<dbReference type="EMBL" id="VOIH02000007">
    <property type="protein sequence ID" value="KAF3442208.1"/>
    <property type="molecule type" value="Genomic_DNA"/>
</dbReference>
<proteinExistence type="predicted"/>
<evidence type="ECO:0000313" key="2">
    <source>
        <dbReference type="EMBL" id="KAF3442208.1"/>
    </source>
</evidence>
<name>A0A8K0E7W7_9ROSA</name>
<evidence type="ECO:0000256" key="1">
    <source>
        <dbReference type="SAM" id="MobiDB-lite"/>
    </source>
</evidence>
<feature type="region of interest" description="Disordered" evidence="1">
    <location>
        <begin position="1"/>
        <end position="71"/>
    </location>
</feature>
<comment type="caution">
    <text evidence="2">The sequence shown here is derived from an EMBL/GenBank/DDBJ whole genome shotgun (WGS) entry which is preliminary data.</text>
</comment>
<dbReference type="Proteomes" id="UP000796880">
    <property type="component" value="Unassembled WGS sequence"/>
</dbReference>
<feature type="compositionally biased region" description="Basic and acidic residues" evidence="1">
    <location>
        <begin position="19"/>
        <end position="71"/>
    </location>
</feature>
<dbReference type="AlphaFoldDB" id="A0A8K0E7W7"/>
<protein>
    <submittedName>
        <fullName evidence="2">Uncharacterized protein</fullName>
    </submittedName>
</protein>
<organism evidence="2 3">
    <name type="scientific">Rhamnella rubrinervis</name>
    <dbReference type="NCBI Taxonomy" id="2594499"/>
    <lineage>
        <taxon>Eukaryota</taxon>
        <taxon>Viridiplantae</taxon>
        <taxon>Streptophyta</taxon>
        <taxon>Embryophyta</taxon>
        <taxon>Tracheophyta</taxon>
        <taxon>Spermatophyta</taxon>
        <taxon>Magnoliopsida</taxon>
        <taxon>eudicotyledons</taxon>
        <taxon>Gunneridae</taxon>
        <taxon>Pentapetalae</taxon>
        <taxon>rosids</taxon>
        <taxon>fabids</taxon>
        <taxon>Rosales</taxon>
        <taxon>Rhamnaceae</taxon>
        <taxon>rhamnoid group</taxon>
        <taxon>Rhamneae</taxon>
        <taxon>Rhamnella</taxon>
    </lineage>
</organism>
<sequence>MSEITNKIGESETLPIGGHKPDEHKGEPHGEHKEKIHGEAGDLKGEKNEKKKFELGRDLDCHPDPEIDLAR</sequence>